<dbReference type="Proteomes" id="UP000515154">
    <property type="component" value="Linkage group LG4"/>
</dbReference>
<evidence type="ECO:0000313" key="3">
    <source>
        <dbReference type="Proteomes" id="UP000515154"/>
    </source>
</evidence>
<keyword evidence="3" id="KW-1185">Reference proteome</keyword>
<evidence type="ECO:0000259" key="2">
    <source>
        <dbReference type="PROSITE" id="PS50878"/>
    </source>
</evidence>
<proteinExistence type="predicted"/>
<dbReference type="InterPro" id="IPR043128">
    <property type="entry name" value="Rev_trsase/Diguanyl_cyclase"/>
</dbReference>
<dbReference type="KEGG" id="osn:115210493"/>
<name>A0A6P7SA91_9MOLL</name>
<evidence type="ECO:0000256" key="1">
    <source>
        <dbReference type="SAM" id="MobiDB-lite"/>
    </source>
</evidence>
<feature type="domain" description="Reverse transcriptase" evidence="2">
    <location>
        <begin position="1"/>
        <end position="80"/>
    </location>
</feature>
<gene>
    <name evidence="4" type="primary">LOC115210493</name>
</gene>
<dbReference type="InterPro" id="IPR043502">
    <property type="entry name" value="DNA/RNA_pol_sf"/>
</dbReference>
<organism evidence="3 4">
    <name type="scientific">Octopus sinensis</name>
    <name type="common">East Asian common octopus</name>
    <dbReference type="NCBI Taxonomy" id="2607531"/>
    <lineage>
        <taxon>Eukaryota</taxon>
        <taxon>Metazoa</taxon>
        <taxon>Spiralia</taxon>
        <taxon>Lophotrochozoa</taxon>
        <taxon>Mollusca</taxon>
        <taxon>Cephalopoda</taxon>
        <taxon>Coleoidea</taxon>
        <taxon>Octopodiformes</taxon>
        <taxon>Octopoda</taxon>
        <taxon>Incirrata</taxon>
        <taxon>Octopodidae</taxon>
        <taxon>Octopus</taxon>
    </lineage>
</organism>
<feature type="compositionally biased region" description="Low complexity" evidence="1">
    <location>
        <begin position="185"/>
        <end position="213"/>
    </location>
</feature>
<dbReference type="AlphaFoldDB" id="A0A6P7SA91"/>
<accession>A0A6P7SA91</accession>
<dbReference type="PANTHER" id="PTHR37984">
    <property type="entry name" value="PROTEIN CBG26694"/>
    <property type="match status" value="1"/>
</dbReference>
<dbReference type="PANTHER" id="PTHR37984:SF5">
    <property type="entry name" value="PROTEIN NYNRIN-LIKE"/>
    <property type="match status" value="1"/>
</dbReference>
<protein>
    <submittedName>
        <fullName evidence="4">Uncharacterized protein K02A2.6-like</fullName>
    </submittedName>
</protein>
<feature type="region of interest" description="Disordered" evidence="1">
    <location>
        <begin position="185"/>
        <end position="224"/>
    </location>
</feature>
<dbReference type="PROSITE" id="PS50878">
    <property type="entry name" value="RT_POL"/>
    <property type="match status" value="1"/>
</dbReference>
<dbReference type="RefSeq" id="XP_029634956.1">
    <property type="nucleotide sequence ID" value="XM_029779096.1"/>
</dbReference>
<reference evidence="4" key="1">
    <citation type="submission" date="2025-08" db="UniProtKB">
        <authorList>
            <consortium name="RefSeq"/>
        </authorList>
    </citation>
    <scope>IDENTIFICATION</scope>
</reference>
<sequence>MSFGLQNATSTFQCFIDEVVRGLDFVFAYVDDIFTASDTHENHLQHLSQLFQRLRDYGVHFNPDKCVFGQSSLDFLGHCIDSSGIKPLSSKADAIQRIAPPSSLRQLRHFLDLDSWTHVFVRDDSVKGPLVSPYKGPFCVLSSTPKIFELDINGRLETVSVDHLKRAYFEVSPFFDDTTATTTFESSHAPLTTPPLTHAPLSTPTLATPPSSLQPASNKPYVTRSGRTVHWPKKLSKTIYV</sequence>
<dbReference type="Gene3D" id="3.30.70.270">
    <property type="match status" value="1"/>
</dbReference>
<dbReference type="FunFam" id="3.30.70.270:FF:000003">
    <property type="entry name" value="Transposon Ty3-G Gag-Pol polyprotein"/>
    <property type="match status" value="1"/>
</dbReference>
<dbReference type="SUPFAM" id="SSF56672">
    <property type="entry name" value="DNA/RNA polymerases"/>
    <property type="match status" value="1"/>
</dbReference>
<dbReference type="Pfam" id="PF00078">
    <property type="entry name" value="RVT_1"/>
    <property type="match status" value="1"/>
</dbReference>
<dbReference type="InterPro" id="IPR050951">
    <property type="entry name" value="Retrovirus_Pol_polyprotein"/>
</dbReference>
<dbReference type="CDD" id="cd01647">
    <property type="entry name" value="RT_LTR"/>
    <property type="match status" value="1"/>
</dbReference>
<dbReference type="InterPro" id="IPR000477">
    <property type="entry name" value="RT_dom"/>
</dbReference>
<evidence type="ECO:0000313" key="4">
    <source>
        <dbReference type="RefSeq" id="XP_029634956.1"/>
    </source>
</evidence>